<feature type="region of interest" description="Disordered" evidence="1">
    <location>
        <begin position="162"/>
        <end position="231"/>
    </location>
</feature>
<reference evidence="2" key="1">
    <citation type="submission" date="2015-11" db="EMBL/GenBank/DDBJ databases">
        <title>De novo transcriptome assembly of four potential Pierce s Disease insect vectors from Arizona vineyards.</title>
        <authorList>
            <person name="Tassone E.E."/>
        </authorList>
    </citation>
    <scope>NUCLEOTIDE SEQUENCE</scope>
</reference>
<feature type="region of interest" description="Disordered" evidence="1">
    <location>
        <begin position="420"/>
        <end position="442"/>
    </location>
</feature>
<name>A0A1B6LRB9_9HEMI</name>
<dbReference type="AlphaFoldDB" id="A0A1B6LRB9"/>
<feature type="non-terminal residue" evidence="2">
    <location>
        <position position="672"/>
    </location>
</feature>
<feature type="non-terminal residue" evidence="2">
    <location>
        <position position="1"/>
    </location>
</feature>
<feature type="compositionally biased region" description="Low complexity" evidence="1">
    <location>
        <begin position="168"/>
        <end position="201"/>
    </location>
</feature>
<feature type="compositionally biased region" description="Low complexity" evidence="1">
    <location>
        <begin position="379"/>
        <end position="394"/>
    </location>
</feature>
<dbReference type="EMBL" id="GEBQ01013790">
    <property type="protein sequence ID" value="JAT26187.1"/>
    <property type="molecule type" value="Transcribed_RNA"/>
</dbReference>
<evidence type="ECO:0000313" key="2">
    <source>
        <dbReference type="EMBL" id="JAT26187.1"/>
    </source>
</evidence>
<organism evidence="2">
    <name type="scientific">Graphocephala atropunctata</name>
    <dbReference type="NCBI Taxonomy" id="36148"/>
    <lineage>
        <taxon>Eukaryota</taxon>
        <taxon>Metazoa</taxon>
        <taxon>Ecdysozoa</taxon>
        <taxon>Arthropoda</taxon>
        <taxon>Hexapoda</taxon>
        <taxon>Insecta</taxon>
        <taxon>Pterygota</taxon>
        <taxon>Neoptera</taxon>
        <taxon>Paraneoptera</taxon>
        <taxon>Hemiptera</taxon>
        <taxon>Auchenorrhyncha</taxon>
        <taxon>Membracoidea</taxon>
        <taxon>Cicadellidae</taxon>
        <taxon>Cicadellinae</taxon>
        <taxon>Cicadellini</taxon>
        <taxon>Graphocephala</taxon>
    </lineage>
</organism>
<proteinExistence type="predicted"/>
<feature type="compositionally biased region" description="Polar residues" evidence="1">
    <location>
        <begin position="210"/>
        <end position="231"/>
    </location>
</feature>
<protein>
    <submittedName>
        <fullName evidence="2">Uncharacterized protein</fullName>
    </submittedName>
</protein>
<feature type="region of interest" description="Disordered" evidence="1">
    <location>
        <begin position="251"/>
        <end position="399"/>
    </location>
</feature>
<gene>
    <name evidence="2" type="ORF">g.34562</name>
</gene>
<accession>A0A1B6LRB9</accession>
<feature type="compositionally biased region" description="Basic and acidic residues" evidence="1">
    <location>
        <begin position="259"/>
        <end position="273"/>
    </location>
</feature>
<feature type="compositionally biased region" description="Polar residues" evidence="1">
    <location>
        <begin position="351"/>
        <end position="378"/>
    </location>
</feature>
<evidence type="ECO:0000256" key="1">
    <source>
        <dbReference type="SAM" id="MobiDB-lite"/>
    </source>
</evidence>
<sequence length="672" mass="74722">KVPELKLMLETGLLDTTICMSAASRHSLAANLLAQFGPPESWSGGVLATLQDLLVVFTQQQLDSVSKSAWTEAADCLRSHYADDLHLQLGSPKPFYQFCSDVLGKSEEEEWMSAVKRLTRKLLTAAQWQLATVLDLSSTRPSDYIFPHHEWQDSHPATPVSFFSPALDTSSSTTEDISSSTEDMSSTTESTVTSTTPSTTTMLKRDTTTEKMNTSNQKMATQSSFDSSGGNFSTVTTEKYQSTSVKLNFTEEIQSSSTSKREPEEKTDTEHFENIPSVEPPIEAHTDWKEHNRTDSAIEESNDKEMSSSDFVPVKTNNTEVDSSNVQDKDSTGLDENENINFVPLHDSSLHTKSNYTSQMEPTDPKPQQSNQPTITEGSDQSSKNHSHSSTSHSDLYNPADKDVEELVYSDPDTSNYTIIKSTEIVTEGSEPSDSELRQKRNSDLSDQFKLSCNAVRMVGKQAELVITENDLEDMSVSDIEDCKVEFGAMNLSLELRKKIWKTIYYGDGLHLLGNLLQAVSVADLWDVKFNANSSWALETVYAFTTYFNHTNNTLIMRKLLEEVQAQNQEVIPELMATLGAYVCNLELPQLWVGPWPESLQCPACLPRLALAATHQLGPVAEWTQHHVHSLHVIVAGLELDSWRVLMNSPYKPLAALQPAAVRCLNASHLEV</sequence>
<feature type="compositionally biased region" description="Polar residues" evidence="1">
    <location>
        <begin position="315"/>
        <end position="326"/>
    </location>
</feature>
<feature type="compositionally biased region" description="Basic and acidic residues" evidence="1">
    <location>
        <begin position="282"/>
        <end position="307"/>
    </location>
</feature>